<dbReference type="SUPFAM" id="SSF51206">
    <property type="entry name" value="cAMP-binding domain-like"/>
    <property type="match status" value="1"/>
</dbReference>
<comment type="caution">
    <text evidence="1">The sequence shown here is derived from an EMBL/GenBank/DDBJ whole genome shotgun (WGS) entry which is preliminary data.</text>
</comment>
<dbReference type="EMBL" id="JAMQBH010000001">
    <property type="protein sequence ID" value="MCM2511804.1"/>
    <property type="molecule type" value="Genomic_DNA"/>
</dbReference>
<name>A0ABT0VKB3_STRGI</name>
<evidence type="ECO:0000313" key="2">
    <source>
        <dbReference type="Proteomes" id="UP001523263"/>
    </source>
</evidence>
<dbReference type="RefSeq" id="WP_251097136.1">
    <property type="nucleotide sequence ID" value="NZ_JAMQBH010000001.1"/>
</dbReference>
<evidence type="ECO:0000313" key="1">
    <source>
        <dbReference type="EMBL" id="MCM2511804.1"/>
    </source>
</evidence>
<protein>
    <submittedName>
        <fullName evidence="1">Uncharacterized protein</fullName>
    </submittedName>
</protein>
<gene>
    <name evidence="1" type="ORF">NC658_00835</name>
</gene>
<accession>A0ABT0VKB3</accession>
<sequence length="79" mass="9075">MALVVQDRTFLDALSDEARKDLLRISVERTFRADEHLLREQDDSSHVLVLPAAWAVVSTKARRVMVDQLDQQAHAVQRH</sequence>
<dbReference type="InterPro" id="IPR018490">
    <property type="entry name" value="cNMP-bd_dom_sf"/>
</dbReference>
<organism evidence="1 2">
    <name type="scientific">Streptomyces griseoincarnatus</name>
    <dbReference type="NCBI Taxonomy" id="29305"/>
    <lineage>
        <taxon>Bacteria</taxon>
        <taxon>Bacillati</taxon>
        <taxon>Actinomycetota</taxon>
        <taxon>Actinomycetes</taxon>
        <taxon>Kitasatosporales</taxon>
        <taxon>Streptomycetaceae</taxon>
        <taxon>Streptomyces</taxon>
        <taxon>Streptomyces griseoincarnatus group</taxon>
    </lineage>
</organism>
<keyword evidence="2" id="KW-1185">Reference proteome</keyword>
<reference evidence="1 2" key="1">
    <citation type="submission" date="2022-06" db="EMBL/GenBank/DDBJ databases">
        <title>Whole genome sequence of Streptomyces griseoincarnatus RB7AG.</title>
        <authorList>
            <person name="Ray L."/>
            <person name="Behera S."/>
            <person name="Panda A.N."/>
        </authorList>
    </citation>
    <scope>NUCLEOTIDE SEQUENCE [LARGE SCALE GENOMIC DNA]</scope>
    <source>
        <strain evidence="1 2">RB7AG</strain>
    </source>
</reference>
<proteinExistence type="predicted"/>
<dbReference type="Proteomes" id="UP001523263">
    <property type="component" value="Unassembled WGS sequence"/>
</dbReference>